<accession>A0A0C3AB74</accession>
<reference evidence="1 2" key="1">
    <citation type="submission" date="2014-04" db="EMBL/GenBank/DDBJ databases">
        <authorList>
            <consortium name="DOE Joint Genome Institute"/>
            <person name="Kuo A."/>
            <person name="Tarkka M."/>
            <person name="Buscot F."/>
            <person name="Kohler A."/>
            <person name="Nagy L.G."/>
            <person name="Floudas D."/>
            <person name="Copeland A."/>
            <person name="Barry K.W."/>
            <person name="Cichocki N."/>
            <person name="Veneault-Fourrey C."/>
            <person name="LaButti K."/>
            <person name="Lindquist E.A."/>
            <person name="Lipzen A."/>
            <person name="Lundell T."/>
            <person name="Morin E."/>
            <person name="Murat C."/>
            <person name="Sun H."/>
            <person name="Tunlid A."/>
            <person name="Henrissat B."/>
            <person name="Grigoriev I.V."/>
            <person name="Hibbett D.S."/>
            <person name="Martin F."/>
            <person name="Nordberg H.P."/>
            <person name="Cantor M.N."/>
            <person name="Hua S.X."/>
        </authorList>
    </citation>
    <scope>NUCLEOTIDE SEQUENCE [LARGE SCALE GENOMIC DNA]</scope>
    <source>
        <strain evidence="1 2">F 1598</strain>
    </source>
</reference>
<gene>
    <name evidence="1" type="ORF">PILCRDRAFT_17458</name>
</gene>
<evidence type="ECO:0000313" key="1">
    <source>
        <dbReference type="EMBL" id="KIM71038.1"/>
    </source>
</evidence>
<dbReference type="AlphaFoldDB" id="A0A0C3AB74"/>
<protein>
    <submittedName>
        <fullName evidence="1">Uncharacterized protein</fullName>
    </submittedName>
</protein>
<organism evidence="1 2">
    <name type="scientific">Piloderma croceum (strain F 1598)</name>
    <dbReference type="NCBI Taxonomy" id="765440"/>
    <lineage>
        <taxon>Eukaryota</taxon>
        <taxon>Fungi</taxon>
        <taxon>Dikarya</taxon>
        <taxon>Basidiomycota</taxon>
        <taxon>Agaricomycotina</taxon>
        <taxon>Agaricomycetes</taxon>
        <taxon>Agaricomycetidae</taxon>
        <taxon>Atheliales</taxon>
        <taxon>Atheliaceae</taxon>
        <taxon>Piloderma</taxon>
    </lineage>
</organism>
<proteinExistence type="predicted"/>
<dbReference type="EMBL" id="KN833558">
    <property type="protein sequence ID" value="KIM71038.1"/>
    <property type="molecule type" value="Genomic_DNA"/>
</dbReference>
<dbReference type="Proteomes" id="UP000054166">
    <property type="component" value="Unassembled WGS sequence"/>
</dbReference>
<keyword evidence="2" id="KW-1185">Reference proteome</keyword>
<reference evidence="2" key="2">
    <citation type="submission" date="2015-01" db="EMBL/GenBank/DDBJ databases">
        <title>Evolutionary Origins and Diversification of the Mycorrhizal Mutualists.</title>
        <authorList>
            <consortium name="DOE Joint Genome Institute"/>
            <consortium name="Mycorrhizal Genomics Consortium"/>
            <person name="Kohler A."/>
            <person name="Kuo A."/>
            <person name="Nagy L.G."/>
            <person name="Floudas D."/>
            <person name="Copeland A."/>
            <person name="Barry K.W."/>
            <person name="Cichocki N."/>
            <person name="Veneault-Fourrey C."/>
            <person name="LaButti K."/>
            <person name="Lindquist E.A."/>
            <person name="Lipzen A."/>
            <person name="Lundell T."/>
            <person name="Morin E."/>
            <person name="Murat C."/>
            <person name="Riley R."/>
            <person name="Ohm R."/>
            <person name="Sun H."/>
            <person name="Tunlid A."/>
            <person name="Henrissat B."/>
            <person name="Grigoriev I.V."/>
            <person name="Hibbett D.S."/>
            <person name="Martin F."/>
        </authorList>
    </citation>
    <scope>NUCLEOTIDE SEQUENCE [LARGE SCALE GENOMIC DNA]</scope>
    <source>
        <strain evidence="2">F 1598</strain>
    </source>
</reference>
<sequence>MLYPTPPHPQPDDPHLSPQVNYIRVDAQVRPPLDYSVPWVVTSITPTSNQSSPQLRVGSNIQMLDSERFQMNGRAIMRKGSLEAIFSMEKGYIIYTLLAHEQGPTDIYGTHHMHSRVAIPHHLVHLNPIAAISYYIRFSKLNKSIGQTSTERVVHPPRRSFADSHYYQRTREQKQQDMEHIMVMAEAHIKSD</sequence>
<name>A0A0C3AB74_PILCF</name>
<dbReference type="HOGENOM" id="CLU_1415673_0_0_1"/>
<dbReference type="InParanoid" id="A0A0C3AB74"/>
<evidence type="ECO:0000313" key="2">
    <source>
        <dbReference type="Proteomes" id="UP000054166"/>
    </source>
</evidence>